<sequence>MLLSTHGFLFCLRVLFYLYSMKTLSFLFATSRTPHPHSPVKGTCGRVKICSSLDWFDSHEIGYRCFLTVCISVFDFSGFPFLGTVLLWFFCAVLNIGCSFYFNLTVYIELLSSVMCLLFF</sequence>
<keyword evidence="3" id="KW-1185">Reference proteome</keyword>
<dbReference type="Proteomes" id="UP000075880">
    <property type="component" value="Unassembled WGS sequence"/>
</dbReference>
<protein>
    <submittedName>
        <fullName evidence="2">Uncharacterized protein</fullName>
    </submittedName>
</protein>
<reference evidence="2" key="1">
    <citation type="submission" date="2024-04" db="UniProtKB">
        <authorList>
            <consortium name="EnsemblMetazoa"/>
        </authorList>
    </citation>
    <scope>IDENTIFICATION</scope>
    <source>
        <strain evidence="2">EBRO</strain>
    </source>
</reference>
<dbReference type="AlphaFoldDB" id="A0AAG5DFK7"/>
<organism evidence="2 3">
    <name type="scientific">Anopheles atroparvus</name>
    <name type="common">European mosquito</name>
    <dbReference type="NCBI Taxonomy" id="41427"/>
    <lineage>
        <taxon>Eukaryota</taxon>
        <taxon>Metazoa</taxon>
        <taxon>Ecdysozoa</taxon>
        <taxon>Arthropoda</taxon>
        <taxon>Hexapoda</taxon>
        <taxon>Insecta</taxon>
        <taxon>Pterygota</taxon>
        <taxon>Neoptera</taxon>
        <taxon>Endopterygota</taxon>
        <taxon>Diptera</taxon>
        <taxon>Nematocera</taxon>
        <taxon>Culicoidea</taxon>
        <taxon>Culicidae</taxon>
        <taxon>Anophelinae</taxon>
        <taxon>Anopheles</taxon>
    </lineage>
</organism>
<accession>A0AAG5DFK7</accession>
<evidence type="ECO:0000313" key="3">
    <source>
        <dbReference type="Proteomes" id="UP000075880"/>
    </source>
</evidence>
<keyword evidence="1" id="KW-0472">Membrane</keyword>
<dbReference type="EnsemblMetazoa" id="ENSAATROPT010575">
    <property type="protein sequence ID" value="ENSAATROPP009548"/>
    <property type="gene ID" value="ENSAATROPG008598"/>
</dbReference>
<evidence type="ECO:0000313" key="2">
    <source>
        <dbReference type="EnsemblMetazoa" id="ENSAATROPP009548"/>
    </source>
</evidence>
<feature type="transmembrane region" description="Helical" evidence="1">
    <location>
        <begin position="6"/>
        <end position="29"/>
    </location>
</feature>
<evidence type="ECO:0000256" key="1">
    <source>
        <dbReference type="SAM" id="Phobius"/>
    </source>
</evidence>
<proteinExistence type="predicted"/>
<keyword evidence="1" id="KW-0812">Transmembrane</keyword>
<name>A0AAG5DFK7_ANOAO</name>
<keyword evidence="1" id="KW-1133">Transmembrane helix</keyword>